<sequence>MVKKSKWRNRTWLYSGIISGFLLGFFYFAFGVYTHSQGKVHSNLNHLNPEHVHAGSTQ</sequence>
<reference evidence="2 4" key="1">
    <citation type="submission" date="2015-11" db="EMBL/GenBank/DDBJ databases">
        <title>Genomic analysis of 38 Legionella species identifies large and diverse effector repertoires.</title>
        <authorList>
            <person name="Burstein D."/>
            <person name="Amaro F."/>
            <person name="Zusman T."/>
            <person name="Lifshitz Z."/>
            <person name="Cohen O."/>
            <person name="Gilbert J.A."/>
            <person name="Pupko T."/>
            <person name="Shuman H.A."/>
            <person name="Segal G."/>
        </authorList>
    </citation>
    <scope>NUCLEOTIDE SEQUENCE [LARGE SCALE GENOMIC DNA]</scope>
    <source>
        <strain evidence="2 4">ATCC 43877</strain>
    </source>
</reference>
<feature type="transmembrane region" description="Helical" evidence="1">
    <location>
        <begin position="12"/>
        <end position="33"/>
    </location>
</feature>
<evidence type="ECO:0000313" key="4">
    <source>
        <dbReference type="Proteomes" id="UP000054985"/>
    </source>
</evidence>
<dbReference type="Proteomes" id="UP000254040">
    <property type="component" value="Unassembled WGS sequence"/>
</dbReference>
<proteinExistence type="predicted"/>
<evidence type="ECO:0000313" key="5">
    <source>
        <dbReference type="Proteomes" id="UP000254040"/>
    </source>
</evidence>
<dbReference type="STRING" id="39962.Lmor_1353"/>
<keyword evidence="1" id="KW-0812">Transmembrane</keyword>
<dbReference type="RefSeq" id="WP_155824908.1">
    <property type="nucleotide sequence ID" value="NZ_CAAAJG010000010.1"/>
</dbReference>
<evidence type="ECO:0000313" key="3">
    <source>
        <dbReference type="EMBL" id="STX63935.1"/>
    </source>
</evidence>
<protein>
    <submittedName>
        <fullName evidence="3">Uncharacterized protein</fullName>
    </submittedName>
</protein>
<name>A0A378JYZ4_9GAMM</name>
<dbReference type="EMBL" id="UGOG01000001">
    <property type="protein sequence ID" value="STX63935.1"/>
    <property type="molecule type" value="Genomic_DNA"/>
</dbReference>
<gene>
    <name evidence="2" type="ORF">Lmor_1353</name>
    <name evidence="3" type="ORF">NCTC12239_02889</name>
</gene>
<keyword evidence="1" id="KW-1133">Transmembrane helix</keyword>
<reference evidence="3 5" key="2">
    <citation type="submission" date="2018-06" db="EMBL/GenBank/DDBJ databases">
        <authorList>
            <consortium name="Pathogen Informatics"/>
            <person name="Doyle S."/>
        </authorList>
    </citation>
    <scope>NUCLEOTIDE SEQUENCE [LARGE SCALE GENOMIC DNA]</scope>
    <source>
        <strain evidence="3 5">NCTC12239</strain>
    </source>
</reference>
<dbReference type="EMBL" id="LNYN01000019">
    <property type="protein sequence ID" value="KTD34820.1"/>
    <property type="molecule type" value="Genomic_DNA"/>
</dbReference>
<evidence type="ECO:0000256" key="1">
    <source>
        <dbReference type="SAM" id="Phobius"/>
    </source>
</evidence>
<keyword evidence="4" id="KW-1185">Reference proteome</keyword>
<dbReference type="Proteomes" id="UP000054985">
    <property type="component" value="Unassembled WGS sequence"/>
</dbReference>
<dbReference type="AlphaFoldDB" id="A0A378JYZ4"/>
<keyword evidence="1" id="KW-0472">Membrane</keyword>
<accession>A0A378JYZ4</accession>
<evidence type="ECO:0000313" key="2">
    <source>
        <dbReference type="EMBL" id="KTD34820.1"/>
    </source>
</evidence>
<organism evidence="3 5">
    <name type="scientific">Legionella moravica</name>
    <dbReference type="NCBI Taxonomy" id="39962"/>
    <lineage>
        <taxon>Bacteria</taxon>
        <taxon>Pseudomonadati</taxon>
        <taxon>Pseudomonadota</taxon>
        <taxon>Gammaproteobacteria</taxon>
        <taxon>Legionellales</taxon>
        <taxon>Legionellaceae</taxon>
        <taxon>Legionella</taxon>
    </lineage>
</organism>